<comment type="pathway">
    <text evidence="2">Glycolipid biosynthesis; glycosylphosphatidylinositol-anchor biosynthesis.</text>
</comment>
<protein>
    <recommendedName>
        <fullName evidence="11">Mannosyltransferase</fullName>
        <ecNumber evidence="11">2.4.1.-</ecNumber>
    </recommendedName>
</protein>
<dbReference type="InterPro" id="IPR005599">
    <property type="entry name" value="GPI_mannosylTrfase"/>
</dbReference>
<feature type="transmembrane region" description="Helical" evidence="11">
    <location>
        <begin position="113"/>
        <end position="138"/>
    </location>
</feature>
<dbReference type="STRING" id="41875.K8F3J0"/>
<evidence type="ECO:0000256" key="4">
    <source>
        <dbReference type="ARBA" id="ARBA00022676"/>
    </source>
</evidence>
<keyword evidence="6 11" id="KW-0812">Transmembrane</keyword>
<reference evidence="13 14" key="1">
    <citation type="submission" date="2011-10" db="EMBL/GenBank/DDBJ databases">
        <authorList>
            <person name="Genoscope - CEA"/>
        </authorList>
    </citation>
    <scope>NUCLEOTIDE SEQUENCE [LARGE SCALE GENOMIC DNA]</scope>
    <source>
        <strain evidence="13 14">RCC 1105</strain>
    </source>
</reference>
<evidence type="ECO:0000256" key="7">
    <source>
        <dbReference type="ARBA" id="ARBA00022824"/>
    </source>
</evidence>
<dbReference type="GeneID" id="19013744"/>
<comment type="subcellular location">
    <subcellularLocation>
        <location evidence="1 11">Endoplasmic reticulum membrane</location>
        <topology evidence="1 11">Multi-pass membrane protein</topology>
    </subcellularLocation>
</comment>
<evidence type="ECO:0000256" key="2">
    <source>
        <dbReference type="ARBA" id="ARBA00004687"/>
    </source>
</evidence>
<keyword evidence="3" id="KW-0337">GPI-anchor biosynthesis</keyword>
<feature type="transmembrane region" description="Helical" evidence="11">
    <location>
        <begin position="317"/>
        <end position="337"/>
    </location>
</feature>
<dbReference type="Pfam" id="PF03901">
    <property type="entry name" value="Glyco_transf_22"/>
    <property type="match status" value="1"/>
</dbReference>
<evidence type="ECO:0000256" key="5">
    <source>
        <dbReference type="ARBA" id="ARBA00022679"/>
    </source>
</evidence>
<evidence type="ECO:0000256" key="8">
    <source>
        <dbReference type="ARBA" id="ARBA00022989"/>
    </source>
</evidence>
<feature type="transmembrane region" description="Helical" evidence="11">
    <location>
        <begin position="428"/>
        <end position="447"/>
    </location>
</feature>
<dbReference type="PANTHER" id="PTHR22760:SF3">
    <property type="entry name" value="GPI MANNOSYLTRANSFERASE 4"/>
    <property type="match status" value="1"/>
</dbReference>
<comment type="similarity">
    <text evidence="10">Belongs to the glycosyltransferase 22 family. PIGZ subfamily.</text>
</comment>
<feature type="transmembrane region" description="Helical" evidence="11">
    <location>
        <begin position="150"/>
        <end position="170"/>
    </location>
</feature>
<evidence type="ECO:0000313" key="13">
    <source>
        <dbReference type="EMBL" id="CCO66843.1"/>
    </source>
</evidence>
<evidence type="ECO:0000256" key="3">
    <source>
        <dbReference type="ARBA" id="ARBA00022502"/>
    </source>
</evidence>
<dbReference type="GO" id="GO:0000026">
    <property type="term" value="F:alpha-1,2-mannosyltransferase activity"/>
    <property type="evidence" value="ECO:0007669"/>
    <property type="project" value="TreeGrafter"/>
</dbReference>
<sequence>MTTTTTITKPTNARLLILHCVLVLLRFVSAMFGTGYVHPDEHFQSIQPAFRDVFSSGGETDETQSTTTVKELTHIPWEFTAKMPVRSSIAHALMASVPYRIWLKISPTRSSTWWLFAAPRAMMTLYSLIVDFVAITIVKRISDKAQNTSSPVRYLPLLLATSWPMFVIHARPFSNGMEATIFAMVLIGMMDSTTTYRSNEKKTAKEGLKEDVVLVLRGALIAVGIFVRFTFAIFVAPLMVFESFRFLQTPKLMMEFLRRSSIVAVSFAVVASAIAKLDAKYYERTEEEFYFAPWHALVYNVKFAGKHHGEHFRLTHLMLNGFVLFGPAYALCVWKLIKETVLKKKNTKENGSETSQSLRPILYSSFASIAVLSISSHQEARFLLPAMLPVLTVASYELARLYENETPVAVKDKDTNKTSGGVRVKFSLFWLVWVTFNASVTIFYGFAHQARISSVVLDLPSFATDPDGVGSGNRGAKALVAFWRTYPPPNAFLGKDAMKSIAIKEHSQESAERFTHSMKVIDKNNKSKKEYDYYYVVAPETSIQSLKDAFGEEALLTMKKQYLGHFNVEELAREIIRQRGLPFSLDAYTLSVYEIEVLSSNDAQDR</sequence>
<evidence type="ECO:0000256" key="1">
    <source>
        <dbReference type="ARBA" id="ARBA00004477"/>
    </source>
</evidence>
<dbReference type="eggNOG" id="KOG4123">
    <property type="taxonomic scope" value="Eukaryota"/>
</dbReference>
<evidence type="ECO:0000256" key="6">
    <source>
        <dbReference type="ARBA" id="ARBA00022692"/>
    </source>
</evidence>
<evidence type="ECO:0000256" key="12">
    <source>
        <dbReference type="SAM" id="SignalP"/>
    </source>
</evidence>
<keyword evidence="9 11" id="KW-0472">Membrane</keyword>
<dbReference type="RefSeq" id="XP_007511283.1">
    <property type="nucleotide sequence ID" value="XM_007511221.1"/>
</dbReference>
<keyword evidence="8 11" id="KW-1133">Transmembrane helix</keyword>
<name>K8F3J0_9CHLO</name>
<keyword evidence="5" id="KW-0808">Transferase</keyword>
<feature type="transmembrane region" description="Helical" evidence="11">
    <location>
        <begin position="256"/>
        <end position="275"/>
    </location>
</feature>
<evidence type="ECO:0000313" key="14">
    <source>
        <dbReference type="Proteomes" id="UP000198341"/>
    </source>
</evidence>
<keyword evidence="14" id="KW-1185">Reference proteome</keyword>
<dbReference type="EC" id="2.4.1.-" evidence="11"/>
<organism evidence="13 14">
    <name type="scientific">Bathycoccus prasinos</name>
    <dbReference type="NCBI Taxonomy" id="41875"/>
    <lineage>
        <taxon>Eukaryota</taxon>
        <taxon>Viridiplantae</taxon>
        <taxon>Chlorophyta</taxon>
        <taxon>Mamiellophyceae</taxon>
        <taxon>Mamiellales</taxon>
        <taxon>Bathycoccaceae</taxon>
        <taxon>Bathycoccus</taxon>
    </lineage>
</organism>
<evidence type="ECO:0000256" key="10">
    <source>
        <dbReference type="ARBA" id="ARBA00038466"/>
    </source>
</evidence>
<dbReference type="GO" id="GO:0006506">
    <property type="term" value="P:GPI anchor biosynthetic process"/>
    <property type="evidence" value="ECO:0007669"/>
    <property type="project" value="UniProtKB-KW"/>
</dbReference>
<keyword evidence="12" id="KW-0732">Signal</keyword>
<evidence type="ECO:0000256" key="11">
    <source>
        <dbReference type="RuleBase" id="RU363075"/>
    </source>
</evidence>
<keyword evidence="4 11" id="KW-0328">Glycosyltransferase</keyword>
<dbReference type="KEGG" id="bpg:Bathy09g02370"/>
<feature type="signal peptide" evidence="12">
    <location>
        <begin position="1"/>
        <end position="30"/>
    </location>
</feature>
<keyword evidence="7 11" id="KW-0256">Endoplasmic reticulum</keyword>
<dbReference type="AlphaFoldDB" id="K8F3J0"/>
<accession>K8F3J0</accession>
<dbReference type="Proteomes" id="UP000198341">
    <property type="component" value="Chromosome 9"/>
</dbReference>
<dbReference type="GO" id="GO:0005789">
    <property type="term" value="C:endoplasmic reticulum membrane"/>
    <property type="evidence" value="ECO:0007669"/>
    <property type="project" value="UniProtKB-SubCell"/>
</dbReference>
<proteinExistence type="inferred from homology"/>
<dbReference type="PANTHER" id="PTHR22760">
    <property type="entry name" value="GLYCOSYLTRANSFERASE"/>
    <property type="match status" value="1"/>
</dbReference>
<evidence type="ECO:0000256" key="9">
    <source>
        <dbReference type="ARBA" id="ARBA00023136"/>
    </source>
</evidence>
<dbReference type="OrthoDB" id="10066429at2759"/>
<gene>
    <name evidence="13" type="ORF">Bathy09g02370</name>
</gene>
<dbReference type="EMBL" id="FO082270">
    <property type="protein sequence ID" value="CCO66843.1"/>
    <property type="molecule type" value="Genomic_DNA"/>
</dbReference>
<feature type="transmembrane region" description="Helical" evidence="11">
    <location>
        <begin position="214"/>
        <end position="236"/>
    </location>
</feature>
<feature type="chain" id="PRO_5003919699" description="Mannosyltransferase" evidence="12">
    <location>
        <begin position="31"/>
        <end position="606"/>
    </location>
</feature>